<evidence type="ECO:0008006" key="3">
    <source>
        <dbReference type="Google" id="ProtNLM"/>
    </source>
</evidence>
<protein>
    <recommendedName>
        <fullName evidence="3">Flagellar protein FliT</fullName>
    </recommendedName>
</protein>
<name>A0A212R9K9_9PROT</name>
<dbReference type="RefSeq" id="WP_088561545.1">
    <property type="nucleotide sequence ID" value="NZ_FYEH01000006.1"/>
</dbReference>
<dbReference type="Proteomes" id="UP000197065">
    <property type="component" value="Unassembled WGS sequence"/>
</dbReference>
<evidence type="ECO:0000313" key="2">
    <source>
        <dbReference type="Proteomes" id="UP000197065"/>
    </source>
</evidence>
<proteinExistence type="predicted"/>
<sequence length="106" mass="11645">MTDNLYRASTLEVSAAISAIATARMALQNSQAPSLEIMNRLNRTLADIGRWRRPEDDLLLALTAELELLRERLQTTRMEAARDIMGQTAASVALRAYATPEAGNAD</sequence>
<organism evidence="1 2">
    <name type="scientific">Arboricoccus pini</name>
    <dbReference type="NCBI Taxonomy" id="1963835"/>
    <lineage>
        <taxon>Bacteria</taxon>
        <taxon>Pseudomonadati</taxon>
        <taxon>Pseudomonadota</taxon>
        <taxon>Alphaproteobacteria</taxon>
        <taxon>Geminicoccales</taxon>
        <taxon>Geminicoccaceae</taxon>
        <taxon>Arboricoccus</taxon>
    </lineage>
</organism>
<keyword evidence="2" id="KW-1185">Reference proteome</keyword>
<evidence type="ECO:0000313" key="1">
    <source>
        <dbReference type="EMBL" id="SNB68909.1"/>
    </source>
</evidence>
<accession>A0A212R9K9</accession>
<gene>
    <name evidence="1" type="ORF">SAMN07250955_106264</name>
</gene>
<dbReference type="AlphaFoldDB" id="A0A212R9K9"/>
<dbReference type="EMBL" id="FYEH01000006">
    <property type="protein sequence ID" value="SNB68909.1"/>
    <property type="molecule type" value="Genomic_DNA"/>
</dbReference>
<reference evidence="1 2" key="1">
    <citation type="submission" date="2017-06" db="EMBL/GenBank/DDBJ databases">
        <authorList>
            <person name="Kim H.J."/>
            <person name="Triplett B.A."/>
        </authorList>
    </citation>
    <scope>NUCLEOTIDE SEQUENCE [LARGE SCALE GENOMIC DNA]</scope>
    <source>
        <strain evidence="1 2">B29T1</strain>
    </source>
</reference>